<dbReference type="Gene3D" id="1.10.287.110">
    <property type="entry name" value="DnaJ domain"/>
    <property type="match status" value="1"/>
</dbReference>
<keyword evidence="14" id="KW-0804">Transcription</keyword>
<keyword evidence="9" id="KW-0863">Zinc-finger</keyword>
<protein>
    <recommendedName>
        <fullName evidence="3">Small t antigen</fullName>
    </recommendedName>
</protein>
<evidence type="ECO:0000256" key="6">
    <source>
        <dbReference type="ARBA" id="ARBA00022562"/>
    </source>
</evidence>
<keyword evidence="15" id="KW-1035">Host cytoplasm</keyword>
<dbReference type="EMBL" id="KT987217">
    <property type="protein sequence ID" value="ALN69899.1"/>
    <property type="molecule type" value="Genomic_DNA"/>
</dbReference>
<dbReference type="GO" id="GO:0008270">
    <property type="term" value="F:zinc ion binding"/>
    <property type="evidence" value="ECO:0007669"/>
    <property type="project" value="UniProtKB-KW"/>
</dbReference>
<evidence type="ECO:0000256" key="7">
    <source>
        <dbReference type="ARBA" id="ARBA00022581"/>
    </source>
</evidence>
<keyword evidence="10" id="KW-0862">Zinc</keyword>
<proteinExistence type="predicted"/>
<evidence type="ECO:0000256" key="9">
    <source>
        <dbReference type="ARBA" id="ARBA00022771"/>
    </source>
</evidence>
<dbReference type="Pfam" id="PF02380">
    <property type="entry name" value="Papo_T_antigen"/>
    <property type="match status" value="1"/>
</dbReference>
<evidence type="ECO:0000259" key="16">
    <source>
        <dbReference type="SMART" id="SM00271"/>
    </source>
</evidence>
<dbReference type="InterPro" id="IPR001623">
    <property type="entry name" value="DnaJ_domain"/>
</dbReference>
<dbReference type="SMART" id="SM00271">
    <property type="entry name" value="DnaJ"/>
    <property type="match status" value="1"/>
</dbReference>
<keyword evidence="4" id="KW-0244">Early protein</keyword>
<keyword evidence="6" id="KW-1048">Host nucleus</keyword>
<accession>A0A0S2EGJ9</accession>
<reference evidence="17 18" key="1">
    <citation type="journal article" date="2016" name="Genome Announc.">
        <title>Genome Sequences of Murine Pneumotropic Virus (Polyomaviridae) Detected in Wild House Mice (Mus musculus).</title>
        <authorList>
            <person name="Ben Salem N."/>
            <person name="Moens U."/>
            <person name="Ehlers B."/>
        </authorList>
    </citation>
    <scope>NUCLEOTIDE SEQUENCE [LARGE SCALE GENOMIC DNA]</scope>
    <source>
        <strain evidence="17">#6020</strain>
    </source>
</reference>
<keyword evidence="13" id="KW-0010">Activator</keyword>
<dbReference type="InterPro" id="IPR036092">
    <property type="entry name" value="Papo_T_antigensf"/>
</dbReference>
<keyword evidence="5" id="KW-0597">Phosphoprotein</keyword>
<keyword evidence="11" id="KW-0007">Acetylation</keyword>
<evidence type="ECO:0000313" key="17">
    <source>
        <dbReference type="EMBL" id="ALN69899.1"/>
    </source>
</evidence>
<evidence type="ECO:0000256" key="10">
    <source>
        <dbReference type="ARBA" id="ARBA00022833"/>
    </source>
</evidence>
<evidence type="ECO:0000256" key="5">
    <source>
        <dbReference type="ARBA" id="ARBA00022553"/>
    </source>
</evidence>
<comment type="subcellular location">
    <subcellularLocation>
        <location evidence="2">Host cytoplasm</location>
    </subcellularLocation>
    <subcellularLocation>
        <location evidence="1">Host nucleus</location>
    </subcellularLocation>
</comment>
<name>A0A0S2EGJ9_9POLY</name>
<evidence type="ECO:0000256" key="4">
    <source>
        <dbReference type="ARBA" id="ARBA00022518"/>
    </source>
</evidence>
<evidence type="ECO:0000256" key="2">
    <source>
        <dbReference type="ARBA" id="ARBA00004192"/>
    </source>
</evidence>
<evidence type="ECO:0000313" key="18">
    <source>
        <dbReference type="Proteomes" id="UP000161114"/>
    </source>
</evidence>
<dbReference type="SUPFAM" id="SSF46565">
    <property type="entry name" value="Chaperone J-domain"/>
    <property type="match status" value="1"/>
</dbReference>
<dbReference type="Proteomes" id="UP000161114">
    <property type="component" value="Genome"/>
</dbReference>
<evidence type="ECO:0000256" key="15">
    <source>
        <dbReference type="ARBA" id="ARBA00023200"/>
    </source>
</evidence>
<dbReference type="GO" id="GO:0042025">
    <property type="term" value="C:host cell nucleus"/>
    <property type="evidence" value="ECO:0007669"/>
    <property type="project" value="UniProtKB-SubCell"/>
</dbReference>
<organism evidence="17 18">
    <name type="scientific">Betapolyomavirus secumuris</name>
    <dbReference type="NCBI Taxonomy" id="1891770"/>
    <lineage>
        <taxon>Viruses</taxon>
        <taxon>Monodnaviria</taxon>
        <taxon>Shotokuvirae</taxon>
        <taxon>Cossaviricota</taxon>
        <taxon>Papovaviricetes</taxon>
        <taxon>Sepolyvirales</taxon>
        <taxon>Polyomaviridae</taxon>
        <taxon>Betapolyomavirus</taxon>
    </lineage>
</organism>
<evidence type="ECO:0000256" key="14">
    <source>
        <dbReference type="ARBA" id="ARBA00023163"/>
    </source>
</evidence>
<evidence type="ECO:0000256" key="11">
    <source>
        <dbReference type="ARBA" id="ARBA00022990"/>
    </source>
</evidence>
<evidence type="ECO:0000256" key="3">
    <source>
        <dbReference type="ARBA" id="ARBA00016539"/>
    </source>
</evidence>
<feature type="domain" description="J" evidence="16">
    <location>
        <begin position="11"/>
        <end position="67"/>
    </location>
</feature>
<evidence type="ECO:0000256" key="12">
    <source>
        <dbReference type="ARBA" id="ARBA00023015"/>
    </source>
</evidence>
<keyword evidence="8" id="KW-0479">Metal-binding</keyword>
<sequence>MDHQLTREESQRLMHLLKLPMEQYGNFPLMRKAFLRACKIVHPDKGGSDELSQELISLYRRLEESLPCLSTQDFIETDKVCLIEKIDYLTDWINCNIENCNKCLYCRLWNNHKSDRFPKVWGYCLCYKCYIIWFGLEPCHFVFQSWMQIIALTPFCALNI</sequence>
<keyword evidence="7" id="KW-0945">Host-virus interaction</keyword>
<dbReference type="Gene3D" id="1.20.120.1860">
    <property type="entry name" value="Small t-antigen, unique domain"/>
    <property type="match status" value="1"/>
</dbReference>
<dbReference type="GO" id="GO:0030430">
    <property type="term" value="C:host cell cytoplasm"/>
    <property type="evidence" value="ECO:0007669"/>
    <property type="project" value="UniProtKB-SubCell"/>
</dbReference>
<keyword evidence="12" id="KW-0805">Transcription regulation</keyword>
<dbReference type="InterPro" id="IPR003354">
    <property type="entry name" value="Papo_T_antigen"/>
</dbReference>
<evidence type="ECO:0000256" key="8">
    <source>
        <dbReference type="ARBA" id="ARBA00022723"/>
    </source>
</evidence>
<evidence type="ECO:0000256" key="13">
    <source>
        <dbReference type="ARBA" id="ARBA00023159"/>
    </source>
</evidence>
<evidence type="ECO:0000256" key="1">
    <source>
        <dbReference type="ARBA" id="ARBA00004147"/>
    </source>
</evidence>
<dbReference type="SUPFAM" id="SSF161240">
    <property type="entry name" value="T-antigen specific domain-like"/>
    <property type="match status" value="1"/>
</dbReference>
<dbReference type="InterPro" id="IPR036869">
    <property type="entry name" value="J_dom_sf"/>
</dbReference>